<dbReference type="Pfam" id="PF00561">
    <property type="entry name" value="Abhydrolase_1"/>
    <property type="match status" value="1"/>
</dbReference>
<dbReference type="AlphaFoldDB" id="A0A9X8N4T1"/>
<protein>
    <submittedName>
        <fullName evidence="2">Alpha/beta hydrolase fold</fullName>
    </submittedName>
</protein>
<dbReference type="Proteomes" id="UP000184388">
    <property type="component" value="Unassembled WGS sequence"/>
</dbReference>
<name>A0A9X8N4T1_9ACTN</name>
<keyword evidence="2" id="KW-0378">Hydrolase</keyword>
<dbReference type="InterPro" id="IPR029058">
    <property type="entry name" value="AB_hydrolase_fold"/>
</dbReference>
<dbReference type="InterPro" id="IPR000073">
    <property type="entry name" value="AB_hydrolase_1"/>
</dbReference>
<sequence>MLPYTTTANTARDMDRIRAALGKPKASNFGTSYGSYLGAAYTTMFPERSGRIVLDSNMAPAATTW</sequence>
<reference evidence="3" key="1">
    <citation type="submission" date="2016-11" db="EMBL/GenBank/DDBJ databases">
        <authorList>
            <person name="Jaros S."/>
            <person name="Januszkiewicz K."/>
            <person name="Wedrychowicz H."/>
        </authorList>
    </citation>
    <scope>NUCLEOTIDE SEQUENCE [LARGE SCALE GENOMIC DNA]</scope>
    <source>
        <strain evidence="3">CGMCC 4.3555</strain>
    </source>
</reference>
<evidence type="ECO:0000259" key="1">
    <source>
        <dbReference type="Pfam" id="PF00561"/>
    </source>
</evidence>
<comment type="caution">
    <text evidence="2">The sequence shown here is derived from an EMBL/GenBank/DDBJ whole genome shotgun (WGS) entry which is preliminary data.</text>
</comment>
<dbReference type="EMBL" id="FRBK01000016">
    <property type="protein sequence ID" value="SHM95544.1"/>
    <property type="molecule type" value="Genomic_DNA"/>
</dbReference>
<accession>A0A9X8N4T1</accession>
<feature type="domain" description="AB hydrolase-1" evidence="1">
    <location>
        <begin position="6"/>
        <end position="61"/>
    </location>
</feature>
<dbReference type="GO" id="GO:0016787">
    <property type="term" value="F:hydrolase activity"/>
    <property type="evidence" value="ECO:0007669"/>
    <property type="project" value="UniProtKB-KW"/>
</dbReference>
<evidence type="ECO:0000313" key="2">
    <source>
        <dbReference type="EMBL" id="SHM95544.1"/>
    </source>
</evidence>
<dbReference type="Gene3D" id="3.40.50.1820">
    <property type="entry name" value="alpha/beta hydrolase"/>
    <property type="match status" value="1"/>
</dbReference>
<gene>
    <name evidence="2" type="ORF">SAMN05216268_116248</name>
</gene>
<evidence type="ECO:0000313" key="3">
    <source>
        <dbReference type="Proteomes" id="UP000184388"/>
    </source>
</evidence>
<proteinExistence type="predicted"/>
<organism evidence="2 3">
    <name type="scientific">Streptomyces yunnanensis</name>
    <dbReference type="NCBI Taxonomy" id="156453"/>
    <lineage>
        <taxon>Bacteria</taxon>
        <taxon>Bacillati</taxon>
        <taxon>Actinomycetota</taxon>
        <taxon>Actinomycetes</taxon>
        <taxon>Kitasatosporales</taxon>
        <taxon>Streptomycetaceae</taxon>
        <taxon>Streptomyces</taxon>
    </lineage>
</organism>
<dbReference type="SUPFAM" id="SSF53474">
    <property type="entry name" value="alpha/beta-Hydrolases"/>
    <property type="match status" value="1"/>
</dbReference>